<evidence type="ECO:0000313" key="1">
    <source>
        <dbReference type="EMBL" id="VDL90652.1"/>
    </source>
</evidence>
<evidence type="ECO:0000313" key="2">
    <source>
        <dbReference type="Proteomes" id="UP000275846"/>
    </source>
</evidence>
<sequence length="105" mass="11508">MASSQRPHRATIAIGGLNQVDIDTLNETRFSEQGQLEEVSAGYTFFWSGRPKAEQCDAGLTFAIRNEIGGGPPGVPQGINDRPMSLRWPLQGNKFTTIISVYDPQ</sequence>
<proteinExistence type="predicted"/>
<gene>
    <name evidence="1" type="ORF">SSLN_LOCUS4267</name>
</gene>
<dbReference type="AlphaFoldDB" id="A0A3P7BWK2"/>
<reference evidence="1 2" key="1">
    <citation type="submission" date="2018-11" db="EMBL/GenBank/DDBJ databases">
        <authorList>
            <consortium name="Pathogen Informatics"/>
        </authorList>
    </citation>
    <scope>NUCLEOTIDE SEQUENCE [LARGE SCALE GENOMIC DNA]</scope>
    <source>
        <strain evidence="1 2">NST_G2</strain>
    </source>
</reference>
<protein>
    <submittedName>
        <fullName evidence="1">Uncharacterized protein</fullName>
    </submittedName>
</protein>
<organism evidence="1 2">
    <name type="scientific">Schistocephalus solidus</name>
    <name type="common">Tapeworm</name>
    <dbReference type="NCBI Taxonomy" id="70667"/>
    <lineage>
        <taxon>Eukaryota</taxon>
        <taxon>Metazoa</taxon>
        <taxon>Spiralia</taxon>
        <taxon>Lophotrochozoa</taxon>
        <taxon>Platyhelminthes</taxon>
        <taxon>Cestoda</taxon>
        <taxon>Eucestoda</taxon>
        <taxon>Diphyllobothriidea</taxon>
        <taxon>Diphyllobothriidae</taxon>
        <taxon>Schistocephalus</taxon>
    </lineage>
</organism>
<dbReference type="Proteomes" id="UP000275846">
    <property type="component" value="Unassembled WGS sequence"/>
</dbReference>
<keyword evidence="2" id="KW-1185">Reference proteome</keyword>
<name>A0A3P7BWK2_SCHSO</name>
<dbReference type="EMBL" id="UYSU01032806">
    <property type="protein sequence ID" value="VDL90652.1"/>
    <property type="molecule type" value="Genomic_DNA"/>
</dbReference>
<accession>A0A3P7BWK2</accession>